<geneLocation type="plasmid" evidence="1 2">
    <name>pREB4</name>
</geneLocation>
<organism evidence="1 2">
    <name type="scientific">Acaryochloris marina (strain MBIC 11017)</name>
    <dbReference type="NCBI Taxonomy" id="329726"/>
    <lineage>
        <taxon>Bacteria</taxon>
        <taxon>Bacillati</taxon>
        <taxon>Cyanobacteriota</taxon>
        <taxon>Cyanophyceae</taxon>
        <taxon>Acaryochloridales</taxon>
        <taxon>Acaryochloridaceae</taxon>
        <taxon>Acaryochloris</taxon>
    </lineage>
</organism>
<keyword evidence="2" id="KW-1185">Reference proteome</keyword>
<gene>
    <name evidence="1" type="ordered locus">AM1_D0082</name>
</gene>
<evidence type="ECO:0000313" key="2">
    <source>
        <dbReference type="Proteomes" id="UP000000268"/>
    </source>
</evidence>
<dbReference type="Proteomes" id="UP000000268">
    <property type="component" value="Plasmid pREB4"/>
</dbReference>
<dbReference type="EMBL" id="CP000841">
    <property type="protein sequence ID" value="ABW32577.1"/>
    <property type="molecule type" value="Genomic_DNA"/>
</dbReference>
<dbReference type="KEGG" id="amr:AM1_D0082"/>
<proteinExistence type="predicted"/>
<dbReference type="RefSeq" id="WP_012167789.1">
    <property type="nucleotide sequence ID" value="NC_009929.1"/>
</dbReference>
<dbReference type="AlphaFoldDB" id="A8ZNJ1"/>
<evidence type="ECO:0000313" key="1">
    <source>
        <dbReference type="EMBL" id="ABW32577.1"/>
    </source>
</evidence>
<reference evidence="1 2" key="1">
    <citation type="journal article" date="2008" name="Proc. Natl. Acad. Sci. U.S.A.">
        <title>Niche adaptation and genome expansion in the chlorophyll d-producing cyanobacterium Acaryochloris marina.</title>
        <authorList>
            <person name="Swingley W.D."/>
            <person name="Chen M."/>
            <person name="Cheung P.C."/>
            <person name="Conrad A.L."/>
            <person name="Dejesa L.C."/>
            <person name="Hao J."/>
            <person name="Honchak B.M."/>
            <person name="Karbach L.E."/>
            <person name="Kurdoglu A."/>
            <person name="Lahiri S."/>
            <person name="Mastrian S.D."/>
            <person name="Miyashita H."/>
            <person name="Page L."/>
            <person name="Ramakrishna P."/>
            <person name="Satoh S."/>
            <person name="Sattley W.M."/>
            <person name="Shimada Y."/>
            <person name="Taylor H.L."/>
            <person name="Tomo T."/>
            <person name="Tsuchiya T."/>
            <person name="Wang Z.T."/>
            <person name="Raymond J."/>
            <person name="Mimuro M."/>
            <person name="Blankenship R.E."/>
            <person name="Touchman J.W."/>
        </authorList>
    </citation>
    <scope>NUCLEOTIDE SEQUENCE [LARGE SCALE GENOMIC DNA]</scope>
    <source>
        <strain evidence="2">MBIC 11017</strain>
        <plasmid evidence="2">Plasmid pREB4</plasmid>
    </source>
</reference>
<keyword evidence="1" id="KW-0614">Plasmid</keyword>
<accession>A8ZNJ1</accession>
<name>A8ZNJ1_ACAM1</name>
<dbReference type="HOGENOM" id="CLU_1840698_0_0_3"/>
<protein>
    <submittedName>
        <fullName evidence="1">Uncharacterized protein</fullName>
    </submittedName>
</protein>
<sequence length="145" mass="15888">MRYTLSALKSAVLAAATASSKPGFEGEFATSAQLRKAVSAKWPDDTNDARTRGYWLGLATYFDIDNQPWKDAKATKTKLSDIKTEVLAHYEVSDTNALKAKLKDWGISHDKLSTRKAWEELLAGCKASRKGQVIELPADPLGMVA</sequence>